<dbReference type="Proteomes" id="UP000025238">
    <property type="component" value="Chromosome"/>
</dbReference>
<dbReference type="AlphaFoldDB" id="A0A023WUX9"/>
<dbReference type="EMBL" id="CP007509">
    <property type="protein sequence ID" value="AHY43938.1"/>
    <property type="molecule type" value="Genomic_DNA"/>
</dbReference>
<sequence length="63" mass="7177">MNTQEKPVASPCVSLCALDEHDLCVGCQRSADEIRRWGLMDDDERRQVLQRCGERARLSGQLM</sequence>
<evidence type="ECO:0000313" key="1">
    <source>
        <dbReference type="EMBL" id="AHY43938.1"/>
    </source>
</evidence>
<reference evidence="1 2" key="1">
    <citation type="submission" date="2014-03" db="EMBL/GenBank/DDBJ databases">
        <title>Complete genome sequence of Pseudomonas stutzeri 19SMN4.</title>
        <authorList>
            <person name="Brunet-Galmes I."/>
            <person name="Nogales B."/>
            <person name="Busquets A."/>
            <person name="Pena A."/>
            <person name="Gomila M."/>
            <person name="Garcia-Valdes E."/>
            <person name="Lalucat J."/>
            <person name="Bennasar A."/>
            <person name="Bosch R."/>
        </authorList>
    </citation>
    <scope>NUCLEOTIDE SEQUENCE [LARGE SCALE GENOMIC DNA]</scope>
    <source>
        <strain evidence="1 2">19SMN4</strain>
    </source>
</reference>
<dbReference type="InterPro" id="IPR010710">
    <property type="entry name" value="DUF1289"/>
</dbReference>
<protein>
    <submittedName>
        <fullName evidence="1">Fe-S protein</fullName>
    </submittedName>
</protein>
<name>A0A023WUX9_STUST</name>
<gene>
    <name evidence="1" type="ORF">UIB01_16220</name>
</gene>
<proteinExistence type="predicted"/>
<evidence type="ECO:0000313" key="2">
    <source>
        <dbReference type="Proteomes" id="UP000025238"/>
    </source>
</evidence>
<dbReference type="PATRIC" id="fig|316.97.peg.3246"/>
<dbReference type="PANTHER" id="PTHR35175:SF2">
    <property type="entry name" value="DUF1289 DOMAIN-CONTAINING PROTEIN"/>
    <property type="match status" value="1"/>
</dbReference>
<dbReference type="KEGG" id="pstu:UIB01_16220"/>
<dbReference type="Pfam" id="PF06945">
    <property type="entry name" value="DUF1289"/>
    <property type="match status" value="1"/>
</dbReference>
<accession>A0A023WUX9</accession>
<organism evidence="1 2">
    <name type="scientific">Stutzerimonas stutzeri</name>
    <name type="common">Pseudomonas stutzeri</name>
    <dbReference type="NCBI Taxonomy" id="316"/>
    <lineage>
        <taxon>Bacteria</taxon>
        <taxon>Pseudomonadati</taxon>
        <taxon>Pseudomonadota</taxon>
        <taxon>Gammaproteobacteria</taxon>
        <taxon>Pseudomonadales</taxon>
        <taxon>Pseudomonadaceae</taxon>
        <taxon>Stutzerimonas</taxon>
    </lineage>
</organism>
<dbReference type="PANTHER" id="PTHR35175">
    <property type="entry name" value="DUF1289 DOMAIN-CONTAINING PROTEIN"/>
    <property type="match status" value="1"/>
</dbReference>
<dbReference type="OrthoDB" id="9811423at2"/>